<reference evidence="2" key="1">
    <citation type="submission" date="2016-11" db="UniProtKB">
        <authorList>
            <consortium name="WormBaseParasite"/>
        </authorList>
    </citation>
    <scope>IDENTIFICATION</scope>
    <source>
        <strain evidence="2">KR3021</strain>
    </source>
</reference>
<name>A0AC35U6X7_9BILA</name>
<sequence length="388" mass="45109">MLNQPVVTSTCLICDCVTAEIHYKLRCCLKCKIFFRRHANRDHGFRCSNSKKCNLTNKNKCKACRMDKCLQIGLSMEAVVEWKEKRKVSLENKILLKFDASSFIEANPCYAIETLEIKNDNKHMEMLVYTERKFQKFRDFVYHNPKLSFLSIEEMFGNDCELGKCDRENMKPFYCMINGQPNKEFHYKKDLFGSRLFDSLFLALDFIKIFPVFNNLSDNDRRSLIKFVSPSIATIDICYYSYKLNWGWAIMPDGFEPIKYMGSASTYDIAVNVKPIEYIIKLNPSFEEHCLMKILLYLNSSVLMSAEGKELLETEKQKYGAILLKYLQLNYGHIRGATRFAEIIKAVGTIYEFGEKMKGYYNIQAVLKASKGAKDTRIIPPFLDFVLN</sequence>
<protein>
    <submittedName>
        <fullName evidence="2">Nuclear receptor domain-containing protein</fullName>
    </submittedName>
</protein>
<organism evidence="1 2">
    <name type="scientific">Rhabditophanes sp. KR3021</name>
    <dbReference type="NCBI Taxonomy" id="114890"/>
    <lineage>
        <taxon>Eukaryota</taxon>
        <taxon>Metazoa</taxon>
        <taxon>Ecdysozoa</taxon>
        <taxon>Nematoda</taxon>
        <taxon>Chromadorea</taxon>
        <taxon>Rhabditida</taxon>
        <taxon>Tylenchina</taxon>
        <taxon>Panagrolaimomorpha</taxon>
        <taxon>Strongyloidoidea</taxon>
        <taxon>Alloionematidae</taxon>
        <taxon>Rhabditophanes</taxon>
    </lineage>
</organism>
<dbReference type="WBParaSite" id="RSKR_0000862600.1">
    <property type="protein sequence ID" value="RSKR_0000862600.1"/>
    <property type="gene ID" value="RSKR_0000862600"/>
</dbReference>
<proteinExistence type="predicted"/>
<evidence type="ECO:0000313" key="1">
    <source>
        <dbReference type="Proteomes" id="UP000095286"/>
    </source>
</evidence>
<accession>A0AC35U6X7</accession>
<evidence type="ECO:0000313" key="2">
    <source>
        <dbReference type="WBParaSite" id="RSKR_0000862600.1"/>
    </source>
</evidence>
<dbReference type="Proteomes" id="UP000095286">
    <property type="component" value="Unplaced"/>
</dbReference>